<dbReference type="InterPro" id="IPR039420">
    <property type="entry name" value="WalR-like"/>
</dbReference>
<gene>
    <name evidence="10" type="ORF">ACFFK0_06860</name>
</gene>
<evidence type="ECO:0000256" key="3">
    <source>
        <dbReference type="ARBA" id="ARBA00023015"/>
    </source>
</evidence>
<dbReference type="Pfam" id="PF00072">
    <property type="entry name" value="Response_reg"/>
    <property type="match status" value="1"/>
</dbReference>
<reference evidence="10 11" key="1">
    <citation type="submission" date="2024-09" db="EMBL/GenBank/DDBJ databases">
        <authorList>
            <person name="Sun Q."/>
            <person name="Mori K."/>
        </authorList>
    </citation>
    <scope>NUCLEOTIDE SEQUENCE [LARGE SCALE GENOMIC DNA]</scope>
    <source>
        <strain evidence="10 11">CCM 7759</strain>
    </source>
</reference>
<name>A0ABV6DHQ3_9BACL</name>
<evidence type="ECO:0000256" key="2">
    <source>
        <dbReference type="ARBA" id="ARBA00023012"/>
    </source>
</evidence>
<dbReference type="Gene3D" id="1.10.10.10">
    <property type="entry name" value="Winged helix-like DNA-binding domain superfamily/Winged helix DNA-binding domain"/>
    <property type="match status" value="1"/>
</dbReference>
<dbReference type="InterPro" id="IPR016032">
    <property type="entry name" value="Sig_transdc_resp-reg_C-effctor"/>
</dbReference>
<protein>
    <submittedName>
        <fullName evidence="10">Response regulator transcription factor</fullName>
    </submittedName>
</protein>
<dbReference type="PROSITE" id="PS50110">
    <property type="entry name" value="RESPONSE_REGULATORY"/>
    <property type="match status" value="1"/>
</dbReference>
<feature type="modified residue" description="4-aspartylphosphate" evidence="6">
    <location>
        <position position="54"/>
    </location>
</feature>
<evidence type="ECO:0000259" key="8">
    <source>
        <dbReference type="PROSITE" id="PS50110"/>
    </source>
</evidence>
<evidence type="ECO:0000259" key="9">
    <source>
        <dbReference type="PROSITE" id="PS51755"/>
    </source>
</evidence>
<keyword evidence="11" id="KW-1185">Reference proteome</keyword>
<comment type="caution">
    <text evidence="10">The sequence shown here is derived from an EMBL/GenBank/DDBJ whole genome shotgun (WGS) entry which is preliminary data.</text>
</comment>
<keyword evidence="5" id="KW-0804">Transcription</keyword>
<keyword evidence="1 6" id="KW-0597">Phosphoprotein</keyword>
<proteinExistence type="predicted"/>
<dbReference type="PANTHER" id="PTHR48111:SF21">
    <property type="entry name" value="DNA-BINDING DUAL MASTER TRANSCRIPTIONAL REGULATOR RPAA"/>
    <property type="match status" value="1"/>
</dbReference>
<evidence type="ECO:0000256" key="1">
    <source>
        <dbReference type="ARBA" id="ARBA00022553"/>
    </source>
</evidence>
<keyword evidence="2" id="KW-0902">Two-component regulatory system</keyword>
<dbReference type="SUPFAM" id="SSF52172">
    <property type="entry name" value="CheY-like"/>
    <property type="match status" value="1"/>
</dbReference>
<dbReference type="CDD" id="cd17574">
    <property type="entry name" value="REC_OmpR"/>
    <property type="match status" value="1"/>
</dbReference>
<dbReference type="Pfam" id="PF00486">
    <property type="entry name" value="Trans_reg_C"/>
    <property type="match status" value="1"/>
</dbReference>
<feature type="domain" description="OmpR/PhoB-type" evidence="9">
    <location>
        <begin position="137"/>
        <end position="236"/>
    </location>
</feature>
<evidence type="ECO:0000313" key="11">
    <source>
        <dbReference type="Proteomes" id="UP001589776"/>
    </source>
</evidence>
<dbReference type="SMART" id="SM00448">
    <property type="entry name" value="REC"/>
    <property type="match status" value="1"/>
</dbReference>
<sequence length="239" mass="26912">MGQGRILFIEDDADIREIMTIYMTGGGLQVDAAESAEAGWELFRCGTYDLVLSDIVLPDRTGTELAGEIRKQSNVPIIFISCKKESSDIVDGLELGADDYITKPFEPSVVVARVKAQLRRYQDSGRQELEADSPPAGPIWHDGRLRIDPARYEVSIDDKPVTLFAKERQLLLFMAGHPNRVFSVEQLYGQVWGWDRASDQRTVMVHIRTLRTKIEKNPAEPAYLVTVRGFGYKFCWGGN</sequence>
<evidence type="ECO:0000256" key="7">
    <source>
        <dbReference type="PROSITE-ProRule" id="PRU01091"/>
    </source>
</evidence>
<dbReference type="InterPro" id="IPR011006">
    <property type="entry name" value="CheY-like_superfamily"/>
</dbReference>
<dbReference type="CDD" id="cd00383">
    <property type="entry name" value="trans_reg_C"/>
    <property type="match status" value="1"/>
</dbReference>
<dbReference type="Proteomes" id="UP001589776">
    <property type="component" value="Unassembled WGS sequence"/>
</dbReference>
<evidence type="ECO:0000313" key="10">
    <source>
        <dbReference type="EMBL" id="MFC0212179.1"/>
    </source>
</evidence>
<dbReference type="SMART" id="SM00862">
    <property type="entry name" value="Trans_reg_C"/>
    <property type="match status" value="1"/>
</dbReference>
<accession>A0ABV6DHQ3</accession>
<feature type="DNA-binding region" description="OmpR/PhoB-type" evidence="7">
    <location>
        <begin position="137"/>
        <end position="236"/>
    </location>
</feature>
<dbReference type="SUPFAM" id="SSF46894">
    <property type="entry name" value="C-terminal effector domain of the bipartite response regulators"/>
    <property type="match status" value="1"/>
</dbReference>
<dbReference type="InterPro" id="IPR001867">
    <property type="entry name" value="OmpR/PhoB-type_DNA-bd"/>
</dbReference>
<dbReference type="InterPro" id="IPR001789">
    <property type="entry name" value="Sig_transdc_resp-reg_receiver"/>
</dbReference>
<organism evidence="10 11">
    <name type="scientific">Paenibacillus chartarius</name>
    <dbReference type="NCBI Taxonomy" id="747481"/>
    <lineage>
        <taxon>Bacteria</taxon>
        <taxon>Bacillati</taxon>
        <taxon>Bacillota</taxon>
        <taxon>Bacilli</taxon>
        <taxon>Bacillales</taxon>
        <taxon>Paenibacillaceae</taxon>
        <taxon>Paenibacillus</taxon>
    </lineage>
</organism>
<evidence type="ECO:0000256" key="5">
    <source>
        <dbReference type="ARBA" id="ARBA00023163"/>
    </source>
</evidence>
<dbReference type="InterPro" id="IPR036388">
    <property type="entry name" value="WH-like_DNA-bd_sf"/>
</dbReference>
<dbReference type="Gene3D" id="6.10.250.690">
    <property type="match status" value="1"/>
</dbReference>
<dbReference type="PROSITE" id="PS51755">
    <property type="entry name" value="OMPR_PHOB"/>
    <property type="match status" value="1"/>
</dbReference>
<dbReference type="EMBL" id="JBHLWN010000027">
    <property type="protein sequence ID" value="MFC0212179.1"/>
    <property type="molecule type" value="Genomic_DNA"/>
</dbReference>
<dbReference type="PANTHER" id="PTHR48111">
    <property type="entry name" value="REGULATOR OF RPOS"/>
    <property type="match status" value="1"/>
</dbReference>
<keyword evidence="3" id="KW-0805">Transcription regulation</keyword>
<dbReference type="RefSeq" id="WP_377469284.1">
    <property type="nucleotide sequence ID" value="NZ_JBHLWN010000027.1"/>
</dbReference>
<keyword evidence="4 7" id="KW-0238">DNA-binding</keyword>
<evidence type="ECO:0000256" key="4">
    <source>
        <dbReference type="ARBA" id="ARBA00023125"/>
    </source>
</evidence>
<evidence type="ECO:0000256" key="6">
    <source>
        <dbReference type="PROSITE-ProRule" id="PRU00169"/>
    </source>
</evidence>
<dbReference type="Gene3D" id="3.40.50.2300">
    <property type="match status" value="1"/>
</dbReference>
<feature type="domain" description="Response regulatory" evidence="8">
    <location>
        <begin position="5"/>
        <end position="118"/>
    </location>
</feature>